<keyword evidence="3 6" id="KW-0732">Signal</keyword>
<evidence type="ECO:0000256" key="1">
    <source>
        <dbReference type="ARBA" id="ARBA00004442"/>
    </source>
</evidence>
<evidence type="ECO:0000256" key="4">
    <source>
        <dbReference type="ARBA" id="ARBA00023136"/>
    </source>
</evidence>
<comment type="subcellular location">
    <subcellularLocation>
        <location evidence="1">Cell outer membrane</location>
    </subcellularLocation>
</comment>
<dbReference type="Gene3D" id="1.25.40.390">
    <property type="match status" value="1"/>
</dbReference>
<protein>
    <submittedName>
        <fullName evidence="9">Starch-binding associating with outer membrane</fullName>
    </submittedName>
</protein>
<keyword evidence="10" id="KW-1185">Reference proteome</keyword>
<dbReference type="Pfam" id="PF14322">
    <property type="entry name" value="SusD-like_3"/>
    <property type="match status" value="1"/>
</dbReference>
<evidence type="ECO:0000313" key="9">
    <source>
        <dbReference type="EMBL" id="SHI78912.1"/>
    </source>
</evidence>
<dbReference type="InterPro" id="IPR011990">
    <property type="entry name" value="TPR-like_helical_dom_sf"/>
</dbReference>
<dbReference type="RefSeq" id="WP_025831454.1">
    <property type="nucleotide sequence ID" value="NZ_FQZN01000008.1"/>
</dbReference>
<feature type="domain" description="RagB/SusD" evidence="7">
    <location>
        <begin position="325"/>
        <end position="555"/>
    </location>
</feature>
<accession>A0A1M6E069</accession>
<evidence type="ECO:0000259" key="7">
    <source>
        <dbReference type="Pfam" id="PF07980"/>
    </source>
</evidence>
<proteinExistence type="inferred from homology"/>
<keyword evidence="5" id="KW-0998">Cell outer membrane</keyword>
<organism evidence="9 10">
    <name type="scientific">Bacteroides stercorirosoris</name>
    <dbReference type="NCBI Taxonomy" id="871324"/>
    <lineage>
        <taxon>Bacteria</taxon>
        <taxon>Pseudomonadati</taxon>
        <taxon>Bacteroidota</taxon>
        <taxon>Bacteroidia</taxon>
        <taxon>Bacteroidales</taxon>
        <taxon>Bacteroidaceae</taxon>
        <taxon>Bacteroides</taxon>
    </lineage>
</organism>
<evidence type="ECO:0000256" key="3">
    <source>
        <dbReference type="ARBA" id="ARBA00022729"/>
    </source>
</evidence>
<dbReference type="Proteomes" id="UP000184192">
    <property type="component" value="Unassembled WGS sequence"/>
</dbReference>
<evidence type="ECO:0000313" key="10">
    <source>
        <dbReference type="Proteomes" id="UP000184192"/>
    </source>
</evidence>
<dbReference type="GO" id="GO:0009279">
    <property type="term" value="C:cell outer membrane"/>
    <property type="evidence" value="ECO:0007669"/>
    <property type="project" value="UniProtKB-SubCell"/>
</dbReference>
<comment type="similarity">
    <text evidence="2">Belongs to the SusD family.</text>
</comment>
<dbReference type="SUPFAM" id="SSF48452">
    <property type="entry name" value="TPR-like"/>
    <property type="match status" value="1"/>
</dbReference>
<evidence type="ECO:0000256" key="5">
    <source>
        <dbReference type="ARBA" id="ARBA00023237"/>
    </source>
</evidence>
<dbReference type="AlphaFoldDB" id="A0A1M6E069"/>
<evidence type="ECO:0000256" key="2">
    <source>
        <dbReference type="ARBA" id="ARBA00006275"/>
    </source>
</evidence>
<dbReference type="eggNOG" id="COG1395">
    <property type="taxonomic scope" value="Bacteria"/>
</dbReference>
<gene>
    <name evidence="9" type="ORF">SAMN05444350_10823</name>
</gene>
<sequence length="556" mass="63106">MKIKIYTITLLLSVVLGSCSSSFLDEKPLDFMSATNSFLTQEDIDCSINNLYYLIRREFYSRDENRPMDYLYGTDIVYDGEPNGTERHSNMISAYHSTGNIASVHWSLLYHTISTANTIIDRLPASEVSEEQKTIAEAKARFFRGFAYRTLAYLYGGVPLLLTEIVEPKFDYVRASKEEVLKQALTDVEFAATHLPSLSSVQDGEVSNAAAYHLLSELYLATAQYQKAVDAATTVIDDPATGLMYTRFGSRANEVPGDVYWDLFRKNNQNRGSGNTEGIWVIQIETDTPGGSGSLTAKDQTYTLERHHAPMVRDVKAHGMNPFSWPIGDYTGGRGIGWAISTRYFSDEIWKDDFYGDMRNANHNFVRKFAVHNKEYAKLYGDTIDTQNPPVGVTVPSRPLYAYQSKCTTPYNHPDGLYSNSKTFALNSGAGATYTDQYMFRLAETYLLRAEAYLALNDKNKAAADINVIRDRAHAKPVSVSQVTLDYILDERMRELGVEERRRITLMRMGKLYDRVMKCNPYYAKEMEKHYELWPIPYKEIEANRGAVLEQNPGYE</sequence>
<keyword evidence="4" id="KW-0472">Membrane</keyword>
<name>A0A1M6E069_9BACE</name>
<feature type="chain" id="PRO_5009916896" evidence="6">
    <location>
        <begin position="25"/>
        <end position="556"/>
    </location>
</feature>
<evidence type="ECO:0000259" key="8">
    <source>
        <dbReference type="Pfam" id="PF14322"/>
    </source>
</evidence>
<dbReference type="InterPro" id="IPR012944">
    <property type="entry name" value="SusD_RagB_dom"/>
</dbReference>
<dbReference type="InterPro" id="IPR033985">
    <property type="entry name" value="SusD-like_N"/>
</dbReference>
<evidence type="ECO:0000256" key="6">
    <source>
        <dbReference type="SAM" id="SignalP"/>
    </source>
</evidence>
<dbReference type="GeneID" id="92711716"/>
<dbReference type="PROSITE" id="PS51257">
    <property type="entry name" value="PROKAR_LIPOPROTEIN"/>
    <property type="match status" value="1"/>
</dbReference>
<dbReference type="Pfam" id="PF07980">
    <property type="entry name" value="SusD_RagB"/>
    <property type="match status" value="1"/>
</dbReference>
<reference evidence="10" key="1">
    <citation type="submission" date="2016-11" db="EMBL/GenBank/DDBJ databases">
        <authorList>
            <person name="Varghese N."/>
            <person name="Submissions S."/>
        </authorList>
    </citation>
    <scope>NUCLEOTIDE SEQUENCE [LARGE SCALE GENOMIC DNA]</scope>
    <source>
        <strain evidence="10">DSM 26884</strain>
    </source>
</reference>
<feature type="signal peptide" evidence="6">
    <location>
        <begin position="1"/>
        <end position="24"/>
    </location>
</feature>
<feature type="domain" description="SusD-like N-terminal" evidence="8">
    <location>
        <begin position="23"/>
        <end position="220"/>
    </location>
</feature>
<dbReference type="EMBL" id="FQZN01000008">
    <property type="protein sequence ID" value="SHI78912.1"/>
    <property type="molecule type" value="Genomic_DNA"/>
</dbReference>